<dbReference type="EMBL" id="JXYS01000023">
    <property type="protein sequence ID" value="KJF18185.1"/>
    <property type="molecule type" value="Genomic_DNA"/>
</dbReference>
<dbReference type="OrthoDB" id="3258326at2"/>
<dbReference type="SUPFAM" id="SSF52540">
    <property type="entry name" value="P-loop containing nucleoside triphosphate hydrolases"/>
    <property type="match status" value="1"/>
</dbReference>
<gene>
    <name evidence="3" type="ORF">AXFE_09300</name>
</gene>
<proteinExistence type="predicted"/>
<dbReference type="CDD" id="cd01127">
    <property type="entry name" value="TrwB_TraG_TraD_VirD4"/>
    <property type="match status" value="2"/>
</dbReference>
<protein>
    <submittedName>
        <fullName evidence="3">AAA-like domain protein</fullName>
    </submittedName>
</protein>
<keyword evidence="4" id="KW-1185">Reference proteome</keyword>
<dbReference type="STRING" id="1280514.AXFE_09300"/>
<reference evidence="3 4" key="1">
    <citation type="submission" date="2015-01" db="EMBL/GenBank/DDBJ databases">
        <title>Draft genome of the acidophilic iron oxidizer Acidithrix ferrooxidans strain Py-F3.</title>
        <authorList>
            <person name="Poehlein A."/>
            <person name="Eisen S."/>
            <person name="Schloemann M."/>
            <person name="Johnson B.D."/>
            <person name="Daniel R."/>
            <person name="Muehling M."/>
        </authorList>
    </citation>
    <scope>NUCLEOTIDE SEQUENCE [LARGE SCALE GENOMIC DNA]</scope>
    <source>
        <strain evidence="3 4">Py-F3</strain>
    </source>
</reference>
<dbReference type="Pfam" id="PF02534">
    <property type="entry name" value="T4SS-DNA_transf"/>
    <property type="match status" value="1"/>
</dbReference>
<dbReference type="SMART" id="SM00382">
    <property type="entry name" value="AAA"/>
    <property type="match status" value="1"/>
</dbReference>
<dbReference type="PANTHER" id="PTHR30121:SF11">
    <property type="entry name" value="AAA+ ATPASE DOMAIN-CONTAINING PROTEIN"/>
    <property type="match status" value="1"/>
</dbReference>
<dbReference type="InterPro" id="IPR051162">
    <property type="entry name" value="T4SS_component"/>
</dbReference>
<dbReference type="InterPro" id="IPR003593">
    <property type="entry name" value="AAA+_ATPase"/>
</dbReference>
<comment type="caution">
    <text evidence="3">The sequence shown here is derived from an EMBL/GenBank/DDBJ whole genome shotgun (WGS) entry which is preliminary data.</text>
</comment>
<dbReference type="InterPro" id="IPR027417">
    <property type="entry name" value="P-loop_NTPase"/>
</dbReference>
<dbReference type="PANTHER" id="PTHR30121">
    <property type="entry name" value="UNCHARACTERIZED PROTEIN YJGR-RELATED"/>
    <property type="match status" value="1"/>
</dbReference>
<dbReference type="GO" id="GO:0016020">
    <property type="term" value="C:membrane"/>
    <property type="evidence" value="ECO:0007669"/>
    <property type="project" value="InterPro"/>
</dbReference>
<evidence type="ECO:0000313" key="4">
    <source>
        <dbReference type="Proteomes" id="UP000032360"/>
    </source>
</evidence>
<organism evidence="3 4">
    <name type="scientific">Acidithrix ferrooxidans</name>
    <dbReference type="NCBI Taxonomy" id="1280514"/>
    <lineage>
        <taxon>Bacteria</taxon>
        <taxon>Bacillati</taxon>
        <taxon>Actinomycetota</taxon>
        <taxon>Acidimicrobiia</taxon>
        <taxon>Acidimicrobiales</taxon>
        <taxon>Acidimicrobiaceae</taxon>
        <taxon>Acidithrix</taxon>
    </lineage>
</organism>
<sequence>MNVSSKTRCWYEISWPRPFDPESAIELLSRLSADRSLGTMIWETWGQDGAIRNLVGIDPGREAILRRVVTTTVDGAQVIEKGGRIPITQAITLRFTKAHLAIDTERITATVRAVLAGLAAPRGEHEDVVLQVLLGPRTSPSMLPAKLSDAEATWLDLIRGSINPASAEQRKSLKTRASHHGFQAAIRIGAKAERKDRARSLIAGVIAGTKVAESAGVRIRTIRESPQAIMLGRQPWRWPLRMSVLELAGVMGWPLGEGPLPGVAPEHPKQLAAPSWLKNSERAFAVSTVTGTQLRLGVSSSDSLQHTVLLGPTGSGKSTTMLNLICADINAGRGVLVIDPKFDLTNEVLGRIPDSRKQDVVVIDPANDAPVGLNPLGGARRNPELVADSILAVFKSLFADSWGPRTQDILTSALITLARQPTASLVWLPALLTDPSFRHRLTRHITDEIGLGSFWSAYDAMSPQLQAQVIAPVMNKLRQFLLRPALRAILSQTEPRFSMEDLFTKRRIVLVSLNKGLIGAESARLLGSLVVSQLWPLTLARAALPPERRHVTNVYIDEVQDYLALPTDLADALSQARSLGVGLTIAHQYRSQLPPSLRAGIDSNARTKIVFGLDASDAAEMTKMAPNLEAEDFMLLPRFSVYTQLMVNGNASGWISGRTLPAPKLISDPVALRQTSAINYGRSKDEVEADILSTIGSARKQDHSGASDQIGRRPRRTS</sequence>
<evidence type="ECO:0000256" key="1">
    <source>
        <dbReference type="SAM" id="MobiDB-lite"/>
    </source>
</evidence>
<dbReference type="AlphaFoldDB" id="A0A0D8HJR0"/>
<evidence type="ECO:0000259" key="2">
    <source>
        <dbReference type="SMART" id="SM00382"/>
    </source>
</evidence>
<dbReference type="Proteomes" id="UP000032360">
    <property type="component" value="Unassembled WGS sequence"/>
</dbReference>
<accession>A0A0D8HJR0</accession>
<evidence type="ECO:0000313" key="3">
    <source>
        <dbReference type="EMBL" id="KJF18185.1"/>
    </source>
</evidence>
<name>A0A0D8HJR0_9ACTN</name>
<feature type="region of interest" description="Disordered" evidence="1">
    <location>
        <begin position="695"/>
        <end position="718"/>
    </location>
</feature>
<feature type="domain" description="AAA+ ATPase" evidence="2">
    <location>
        <begin position="303"/>
        <end position="451"/>
    </location>
</feature>
<dbReference type="Gene3D" id="3.40.50.300">
    <property type="entry name" value="P-loop containing nucleotide triphosphate hydrolases"/>
    <property type="match status" value="2"/>
</dbReference>
<dbReference type="RefSeq" id="WP_052604689.1">
    <property type="nucleotide sequence ID" value="NZ_JXYS01000023.1"/>
</dbReference>
<dbReference type="PATRIC" id="fig|1280514.3.peg.1220"/>
<dbReference type="InterPro" id="IPR003688">
    <property type="entry name" value="TraG/VirD4"/>
</dbReference>